<feature type="region of interest" description="Disordered" evidence="5">
    <location>
        <begin position="81"/>
        <end position="208"/>
    </location>
</feature>
<evidence type="ECO:0000313" key="7">
    <source>
        <dbReference type="Proteomes" id="UP000694523"/>
    </source>
</evidence>
<feature type="compositionally biased region" description="Basic and acidic residues" evidence="5">
    <location>
        <begin position="141"/>
        <end position="157"/>
    </location>
</feature>
<protein>
    <submittedName>
        <fullName evidence="6">Leucine zipper tumor suppressor 1</fullName>
    </submittedName>
</protein>
<accession>A0A8C6UUB2</accession>
<keyword evidence="2" id="KW-0963">Cytoplasm</keyword>
<feature type="region of interest" description="Disordered" evidence="5">
    <location>
        <begin position="242"/>
        <end position="269"/>
    </location>
</feature>
<dbReference type="GO" id="GO:0048814">
    <property type="term" value="P:regulation of dendrite morphogenesis"/>
    <property type="evidence" value="ECO:0007669"/>
    <property type="project" value="TreeGrafter"/>
</dbReference>
<dbReference type="GO" id="GO:0005737">
    <property type="term" value="C:cytoplasm"/>
    <property type="evidence" value="ECO:0007669"/>
    <property type="project" value="UniProtKB-SubCell"/>
</dbReference>
<evidence type="ECO:0000256" key="5">
    <source>
        <dbReference type="SAM" id="MobiDB-lite"/>
    </source>
</evidence>
<feature type="compositionally biased region" description="Polar residues" evidence="5">
    <location>
        <begin position="158"/>
        <end position="189"/>
    </location>
</feature>
<dbReference type="GO" id="GO:0043197">
    <property type="term" value="C:dendritic spine"/>
    <property type="evidence" value="ECO:0007669"/>
    <property type="project" value="TreeGrafter"/>
</dbReference>
<dbReference type="AlphaFoldDB" id="A0A8C6UUB2"/>
<feature type="compositionally biased region" description="Basic and acidic residues" evidence="5">
    <location>
        <begin position="28"/>
        <end position="38"/>
    </location>
</feature>
<reference evidence="6" key="1">
    <citation type="submission" date="2025-08" db="UniProtKB">
        <authorList>
            <consortium name="Ensembl"/>
        </authorList>
    </citation>
    <scope>IDENTIFICATION</scope>
</reference>
<organism evidence="6 7">
    <name type="scientific">Neogobius melanostomus</name>
    <name type="common">round goby</name>
    <dbReference type="NCBI Taxonomy" id="47308"/>
    <lineage>
        <taxon>Eukaryota</taxon>
        <taxon>Metazoa</taxon>
        <taxon>Chordata</taxon>
        <taxon>Craniata</taxon>
        <taxon>Vertebrata</taxon>
        <taxon>Euteleostomi</taxon>
        <taxon>Actinopterygii</taxon>
        <taxon>Neopterygii</taxon>
        <taxon>Teleostei</taxon>
        <taxon>Neoteleostei</taxon>
        <taxon>Acanthomorphata</taxon>
        <taxon>Gobiaria</taxon>
        <taxon>Gobiiformes</taxon>
        <taxon>Gobioidei</taxon>
        <taxon>Gobiidae</taxon>
        <taxon>Benthophilinae</taxon>
        <taxon>Neogobiini</taxon>
        <taxon>Neogobius</taxon>
    </lineage>
</organism>
<dbReference type="PANTHER" id="PTHR19354:SF5">
    <property type="entry name" value="ZIPPER PUTATIVE TUMOR SUPPRESSOR 1-RELATED"/>
    <property type="match status" value="1"/>
</dbReference>
<comment type="subcellular location">
    <subcellularLocation>
        <location evidence="1">Cytoplasm</location>
    </subcellularLocation>
</comment>
<evidence type="ECO:0000256" key="3">
    <source>
        <dbReference type="ARBA" id="ARBA00023054"/>
    </source>
</evidence>
<dbReference type="PANTHER" id="PTHR19354">
    <property type="entry name" value="ZIPPER PUTATIVE TUMOR SUPPRESSOR 2 HOMOLOG-LIKE PROTEIN-RELATED"/>
    <property type="match status" value="1"/>
</dbReference>
<name>A0A8C6UUB2_9GOBI</name>
<evidence type="ECO:0000256" key="1">
    <source>
        <dbReference type="ARBA" id="ARBA00004496"/>
    </source>
</evidence>
<feature type="compositionally biased region" description="Acidic residues" evidence="5">
    <location>
        <begin position="95"/>
        <end position="104"/>
    </location>
</feature>
<keyword evidence="7" id="KW-1185">Reference proteome</keyword>
<dbReference type="Ensembl" id="ENSNMLT00000046020.1">
    <property type="protein sequence ID" value="ENSNMLP00000041399.1"/>
    <property type="gene ID" value="ENSNMLG00000025354.1"/>
</dbReference>
<dbReference type="Proteomes" id="UP000694523">
    <property type="component" value="Unplaced"/>
</dbReference>
<proteinExistence type="predicted"/>
<dbReference type="GO" id="GO:0048167">
    <property type="term" value="P:regulation of synaptic plasticity"/>
    <property type="evidence" value="ECO:0007669"/>
    <property type="project" value="TreeGrafter"/>
</dbReference>
<evidence type="ECO:0000313" key="6">
    <source>
        <dbReference type="Ensembl" id="ENSNMLP00000041399.1"/>
    </source>
</evidence>
<dbReference type="Pfam" id="PF06818">
    <property type="entry name" value="Fez1"/>
    <property type="match status" value="1"/>
</dbReference>
<reference evidence="6" key="2">
    <citation type="submission" date="2025-09" db="UniProtKB">
        <authorList>
            <consortium name="Ensembl"/>
        </authorList>
    </citation>
    <scope>IDENTIFICATION</scope>
</reference>
<keyword evidence="3 4" id="KW-0175">Coiled coil</keyword>
<sequence>MGSVSSLVTGNHSLNVAKHCRASGQPRLKKESSSEQRRSGGCSLDDLLKCSFSPGSSSYPAKGLSHSRSGRSEDFFYIKVSQKPRSMQHRGSAMEESDSNTDDETTPKLLYRTLKDRTSTEQPLVRALTPVVPRNTSSTETGHKSLDRILAPREKTSPDVTQKAENLSGTLSDSGRNSMSSLPTHSTGDSLGPISQRDSSSPAAHSLSKGLLPTFPSWLNGTNVSPDSRYSPAFNSPVSKASANANGSLRSGDKSSPLSETTGGIRSPITVDDSLIEHLEQRLMESGSELQRLQIGLEEKGAEACQRFEERQRHCADEIEGLRQQCRMQQTANRSPQALQLHISKLQEDKQRLEDHVLRLNQEKELMEMRLRAYETHSTLAPTLEEVQWEVCQKSGEIFLLKQQLRDSQADVSQKLNEILSLRALLKDVSTKMETLERQSHDHEDKLHAHTREAEVCQNELQRKKNEADMLREKVCRLESDNEALKRDLSTAKEQGTPQQPPSPVQTETDKCLQEEVVLLRQQVQHERDAKDKLSTSFEQERQTWNKEKEKVIKYQKQLQINYLQMHKKNRELESTLKEVTAELEAKAELATDIPYCSALQTYEDVIATEI</sequence>
<feature type="compositionally biased region" description="Polar residues" evidence="5">
    <location>
        <begin position="242"/>
        <end position="264"/>
    </location>
</feature>
<feature type="coiled-coil region" evidence="4">
    <location>
        <begin position="563"/>
        <end position="590"/>
    </location>
</feature>
<evidence type="ECO:0000256" key="4">
    <source>
        <dbReference type="SAM" id="Coils"/>
    </source>
</evidence>
<evidence type="ECO:0000256" key="2">
    <source>
        <dbReference type="ARBA" id="ARBA00022490"/>
    </source>
</evidence>
<feature type="coiled-coil region" evidence="4">
    <location>
        <begin position="419"/>
        <end position="474"/>
    </location>
</feature>
<feature type="region of interest" description="Disordered" evidence="5">
    <location>
        <begin position="489"/>
        <end position="509"/>
    </location>
</feature>
<feature type="region of interest" description="Disordered" evidence="5">
    <location>
        <begin position="17"/>
        <end position="43"/>
    </location>
</feature>
<feature type="coiled-coil region" evidence="4">
    <location>
        <begin position="343"/>
        <end position="377"/>
    </location>
</feature>
<dbReference type="InterPro" id="IPR045329">
    <property type="entry name" value="LZTS"/>
</dbReference>